<accession>A0A6V8K3P1</accession>
<protein>
    <submittedName>
        <fullName evidence="3">MerR family transcriptional regulator</fullName>
    </submittedName>
</protein>
<gene>
    <name evidence="3" type="ORF">Phou_010880</name>
</gene>
<dbReference type="SUPFAM" id="SSF46955">
    <property type="entry name" value="Putative DNA-binding domain"/>
    <property type="match status" value="1"/>
</dbReference>
<dbReference type="Proteomes" id="UP000482800">
    <property type="component" value="Unassembled WGS sequence"/>
</dbReference>
<dbReference type="AlphaFoldDB" id="A0A6V8K3P1"/>
<reference evidence="3 4" key="2">
    <citation type="submission" date="2020-03" db="EMBL/GenBank/DDBJ databases">
        <authorList>
            <person name="Ichikawa N."/>
            <person name="Kimura A."/>
            <person name="Kitahashi Y."/>
            <person name="Uohara A."/>
        </authorList>
    </citation>
    <scope>NUCLEOTIDE SEQUENCE [LARGE SCALE GENOMIC DNA]</scope>
    <source>
        <strain evidence="3 4">NBRC 108639</strain>
    </source>
</reference>
<dbReference type="PROSITE" id="PS50937">
    <property type="entry name" value="HTH_MERR_2"/>
    <property type="match status" value="1"/>
</dbReference>
<evidence type="ECO:0000313" key="4">
    <source>
        <dbReference type="Proteomes" id="UP000482800"/>
    </source>
</evidence>
<reference evidence="3 4" key="1">
    <citation type="submission" date="2020-03" db="EMBL/GenBank/DDBJ databases">
        <title>Whole genome shotgun sequence of Phytohabitans houttuyneae NBRC 108639.</title>
        <authorList>
            <person name="Komaki H."/>
            <person name="Tamura T."/>
        </authorList>
    </citation>
    <scope>NUCLEOTIDE SEQUENCE [LARGE SCALE GENOMIC DNA]</scope>
    <source>
        <strain evidence="3 4">NBRC 108639</strain>
    </source>
</reference>
<evidence type="ECO:0000259" key="2">
    <source>
        <dbReference type="PROSITE" id="PS50937"/>
    </source>
</evidence>
<dbReference type="EMBL" id="BLPF01000001">
    <property type="protein sequence ID" value="GFJ76908.1"/>
    <property type="molecule type" value="Genomic_DNA"/>
</dbReference>
<sequence>MPPLPPRPDGTDPGGPAGAAGPPPRAHAAALGDAGFPGFAMGAAAEAIGVTPAFLRAAEAAGLFAAHRSGGGHRRYSRDDLERADRARQLVDDGTRMNDAVRIVSLEYQLAAAQAMIEILRRDSGG</sequence>
<dbReference type="GO" id="GO:0006355">
    <property type="term" value="P:regulation of DNA-templated transcription"/>
    <property type="evidence" value="ECO:0007669"/>
    <property type="project" value="InterPro"/>
</dbReference>
<dbReference type="SMART" id="SM00422">
    <property type="entry name" value="HTH_MERR"/>
    <property type="match status" value="1"/>
</dbReference>
<dbReference type="InterPro" id="IPR000551">
    <property type="entry name" value="MerR-type_HTH_dom"/>
</dbReference>
<feature type="domain" description="HTH merR-type" evidence="2">
    <location>
        <begin position="38"/>
        <end position="106"/>
    </location>
</feature>
<feature type="region of interest" description="Disordered" evidence="1">
    <location>
        <begin position="1"/>
        <end position="32"/>
    </location>
</feature>
<dbReference type="GO" id="GO:0003677">
    <property type="term" value="F:DNA binding"/>
    <property type="evidence" value="ECO:0007669"/>
    <property type="project" value="InterPro"/>
</dbReference>
<dbReference type="RefSeq" id="WP_246273265.1">
    <property type="nucleotide sequence ID" value="NZ_BAABGO010000005.1"/>
</dbReference>
<dbReference type="Gene3D" id="1.10.1660.10">
    <property type="match status" value="1"/>
</dbReference>
<evidence type="ECO:0000256" key="1">
    <source>
        <dbReference type="SAM" id="MobiDB-lite"/>
    </source>
</evidence>
<keyword evidence="4" id="KW-1185">Reference proteome</keyword>
<dbReference type="InterPro" id="IPR009061">
    <property type="entry name" value="DNA-bd_dom_put_sf"/>
</dbReference>
<proteinExistence type="predicted"/>
<organism evidence="3 4">
    <name type="scientific">Phytohabitans houttuyneae</name>
    <dbReference type="NCBI Taxonomy" id="1076126"/>
    <lineage>
        <taxon>Bacteria</taxon>
        <taxon>Bacillati</taxon>
        <taxon>Actinomycetota</taxon>
        <taxon>Actinomycetes</taxon>
        <taxon>Micromonosporales</taxon>
        <taxon>Micromonosporaceae</taxon>
    </lineage>
</organism>
<comment type="caution">
    <text evidence="3">The sequence shown here is derived from an EMBL/GenBank/DDBJ whole genome shotgun (WGS) entry which is preliminary data.</text>
</comment>
<evidence type="ECO:0000313" key="3">
    <source>
        <dbReference type="EMBL" id="GFJ76908.1"/>
    </source>
</evidence>
<dbReference type="Pfam" id="PF13411">
    <property type="entry name" value="MerR_1"/>
    <property type="match status" value="1"/>
</dbReference>
<name>A0A6V8K3P1_9ACTN</name>